<reference evidence="2 3" key="2">
    <citation type="submission" date="2018-11" db="EMBL/GenBank/DDBJ databases">
        <authorList>
            <consortium name="Pathogen Informatics"/>
        </authorList>
    </citation>
    <scope>NUCLEOTIDE SEQUENCE [LARGE SCALE GENOMIC DNA]</scope>
</reference>
<keyword evidence="3" id="KW-1185">Reference proteome</keyword>
<evidence type="ECO:0000256" key="1">
    <source>
        <dbReference type="SAM" id="Phobius"/>
    </source>
</evidence>
<proteinExistence type="predicted"/>
<dbReference type="AlphaFoldDB" id="A0A183DYV4"/>
<dbReference type="InterPro" id="IPR008506">
    <property type="entry name" value="SND2/TMEM208"/>
</dbReference>
<dbReference type="Proteomes" id="UP000271098">
    <property type="component" value="Unassembled WGS sequence"/>
</dbReference>
<feature type="transmembrane region" description="Helical" evidence="1">
    <location>
        <begin position="27"/>
        <end position="50"/>
    </location>
</feature>
<protein>
    <submittedName>
        <fullName evidence="4">Transmembrane protein 208</fullName>
    </submittedName>
</protein>
<evidence type="ECO:0000313" key="2">
    <source>
        <dbReference type="EMBL" id="VDN23192.1"/>
    </source>
</evidence>
<evidence type="ECO:0000313" key="3">
    <source>
        <dbReference type="Proteomes" id="UP000271098"/>
    </source>
</evidence>
<keyword evidence="1" id="KW-1133">Transmembrane helix</keyword>
<keyword evidence="1" id="KW-0472">Membrane</keyword>
<name>A0A183DYV4_9BILA</name>
<dbReference type="WBParaSite" id="GPUH_0001391001-mRNA-1">
    <property type="protein sequence ID" value="GPUH_0001391001-mRNA-1"/>
    <property type="gene ID" value="GPUH_0001391001"/>
</dbReference>
<organism evidence="4">
    <name type="scientific">Gongylonema pulchrum</name>
    <dbReference type="NCBI Taxonomy" id="637853"/>
    <lineage>
        <taxon>Eukaryota</taxon>
        <taxon>Metazoa</taxon>
        <taxon>Ecdysozoa</taxon>
        <taxon>Nematoda</taxon>
        <taxon>Chromadorea</taxon>
        <taxon>Rhabditida</taxon>
        <taxon>Spirurina</taxon>
        <taxon>Spiruromorpha</taxon>
        <taxon>Spiruroidea</taxon>
        <taxon>Gongylonematidae</taxon>
        <taxon>Gongylonema</taxon>
    </lineage>
</organism>
<keyword evidence="1" id="KW-0812">Transmembrane</keyword>
<evidence type="ECO:0000313" key="4">
    <source>
        <dbReference type="WBParaSite" id="GPUH_0001391001-mRNA-1"/>
    </source>
</evidence>
<reference evidence="4" key="1">
    <citation type="submission" date="2016-06" db="UniProtKB">
        <authorList>
            <consortium name="WormBaseParasite"/>
        </authorList>
    </citation>
    <scope>IDENTIFICATION</scope>
</reference>
<dbReference type="EMBL" id="UYRT01080687">
    <property type="protein sequence ID" value="VDN23192.1"/>
    <property type="molecule type" value="Genomic_DNA"/>
</dbReference>
<dbReference type="OrthoDB" id="10012212at2759"/>
<accession>A0A183DYV4</accession>
<gene>
    <name evidence="2" type="ORF">GPUH_LOCUS13896</name>
</gene>
<dbReference type="Pfam" id="PF05620">
    <property type="entry name" value="TMEM208_SND2"/>
    <property type="match status" value="1"/>
</dbReference>
<sequence length="60" mass="6765">MNVGGAKVTKAATRGQKQIYEENKAVILHYSLAALLSTVFYVIISSFLFLRTTWEWVSNV</sequence>